<dbReference type="EMBL" id="JBHUMM010000007">
    <property type="protein sequence ID" value="MFD2671033.1"/>
    <property type="molecule type" value="Genomic_DNA"/>
</dbReference>
<dbReference type="RefSeq" id="WP_379928450.1">
    <property type="nucleotide sequence ID" value="NZ_JBHUMM010000007.1"/>
</dbReference>
<keyword evidence="1" id="KW-0812">Transmembrane</keyword>
<evidence type="ECO:0000256" key="1">
    <source>
        <dbReference type="SAM" id="Phobius"/>
    </source>
</evidence>
<keyword evidence="1" id="KW-0472">Membrane</keyword>
<organism evidence="2 3">
    <name type="scientific">Marinicrinis sediminis</name>
    <dbReference type="NCBI Taxonomy" id="1652465"/>
    <lineage>
        <taxon>Bacteria</taxon>
        <taxon>Bacillati</taxon>
        <taxon>Bacillota</taxon>
        <taxon>Bacilli</taxon>
        <taxon>Bacillales</taxon>
        <taxon>Paenibacillaceae</taxon>
    </lineage>
</organism>
<protein>
    <recommendedName>
        <fullName evidence="4">Phage tail tape measure protein</fullName>
    </recommendedName>
</protein>
<sequence>MDNMDSTMKSFQKALQEMEKQSQAVFKAIHKNFHESFKKINTTTEKSLKHTYRTFSHYLNKIENAAQKSMKQVEKQFQGLNAADTGVTALSQLKAEFTSLRSSAAAFVQTAKEMKNEAKSSLAVFKENYLVYQQSYYMLTYMKYNMARFSQFVMQNLVRFIQTNKVIRAMKNIFDTISQKMTNIMQKVKRMVIGFLENSKAVQILRKSLATISNKMSQLIQTGKKVSSFLIKSFHRISRAAIPVFHQIGRTAGAAFRLATQSASKLFNKIKSLQRNGSLTLPAYLNATNVFKKLNDIKQAAFQVTIGSAANQEVKKNSIEAAVGDKQKAEQYFQFLDDRAKDSMADMGGYLDASQTLMSITTDTSQLQKLMPLVERLYAYDPAQGMDGAVNQLKQIFSGNMSSVPMAVSMNMDGDFLENLRSMDLTDQLDVLDGKFNELGLTSELWHKQNQSGMGMFQRATNKVKQSFTEVGQAALDKMKPAMEQVVALLSSPAMTSFKNLLIEAVSAVAGKFNEFVAWLTENQPLINTIILSFQEHLAMLQPVLDGIIGVVKSVGEFILNNWSVLAPIIYGIVAALTAWSIIQAILNSLAMVGTLGIVAAVGTLIGAIVLLVENWDIVKEKMLSVFEVIVNGMISFVNIIIESFNKLIKGITDNLKFTLPDFLGGYQFKLDIPPIPTIDPVDFNGSHSAGLSYVPFNGYAAKLHKGERVLTAEQNRQYNQQANAVTVAKLADQIIVREEADIDRIARSLAAKIREAGFSYA</sequence>
<evidence type="ECO:0008006" key="4">
    <source>
        <dbReference type="Google" id="ProtNLM"/>
    </source>
</evidence>
<reference evidence="3" key="1">
    <citation type="journal article" date="2019" name="Int. J. Syst. Evol. Microbiol.">
        <title>The Global Catalogue of Microorganisms (GCM) 10K type strain sequencing project: providing services to taxonomists for standard genome sequencing and annotation.</title>
        <authorList>
            <consortium name="The Broad Institute Genomics Platform"/>
            <consortium name="The Broad Institute Genome Sequencing Center for Infectious Disease"/>
            <person name="Wu L."/>
            <person name="Ma J."/>
        </authorList>
    </citation>
    <scope>NUCLEOTIDE SEQUENCE [LARGE SCALE GENOMIC DNA]</scope>
    <source>
        <strain evidence="3">KCTC 33676</strain>
    </source>
</reference>
<feature type="transmembrane region" description="Helical" evidence="1">
    <location>
        <begin position="590"/>
        <end position="612"/>
    </location>
</feature>
<proteinExistence type="predicted"/>
<dbReference type="Proteomes" id="UP001597497">
    <property type="component" value="Unassembled WGS sequence"/>
</dbReference>
<comment type="caution">
    <text evidence="2">The sequence shown here is derived from an EMBL/GenBank/DDBJ whole genome shotgun (WGS) entry which is preliminary data.</text>
</comment>
<keyword evidence="1" id="KW-1133">Transmembrane helix</keyword>
<feature type="transmembrane region" description="Helical" evidence="1">
    <location>
        <begin position="563"/>
        <end position="583"/>
    </location>
</feature>
<evidence type="ECO:0000313" key="3">
    <source>
        <dbReference type="Proteomes" id="UP001597497"/>
    </source>
</evidence>
<name>A0ABW5R7M9_9BACL</name>
<accession>A0ABW5R7M9</accession>
<keyword evidence="3" id="KW-1185">Reference proteome</keyword>
<evidence type="ECO:0000313" key="2">
    <source>
        <dbReference type="EMBL" id="MFD2671033.1"/>
    </source>
</evidence>
<feature type="transmembrane region" description="Helical" evidence="1">
    <location>
        <begin position="624"/>
        <end position="642"/>
    </location>
</feature>
<gene>
    <name evidence="2" type="ORF">ACFSUC_05350</name>
</gene>